<comment type="caution">
    <text evidence="5">The sequence shown here is derived from an EMBL/GenBank/DDBJ whole genome shotgun (WGS) entry which is preliminary data.</text>
</comment>
<dbReference type="Pfam" id="PF00782">
    <property type="entry name" value="DSPc"/>
    <property type="match status" value="1"/>
</dbReference>
<evidence type="ECO:0000256" key="1">
    <source>
        <dbReference type="ARBA" id="ARBA00022801"/>
    </source>
</evidence>
<dbReference type="PROSITE" id="PS00383">
    <property type="entry name" value="TYR_PHOSPHATASE_1"/>
    <property type="match status" value="1"/>
</dbReference>
<dbReference type="SUPFAM" id="SSF52799">
    <property type="entry name" value="(Phosphotyrosine protein) phosphatases II"/>
    <property type="match status" value="1"/>
</dbReference>
<evidence type="ECO:0000256" key="2">
    <source>
        <dbReference type="ARBA" id="ARBA00022912"/>
    </source>
</evidence>
<dbReference type="PANTHER" id="PTHR23339">
    <property type="entry name" value="TYROSINE SPECIFIC PROTEIN PHOSPHATASE AND DUAL SPECIFICITY PROTEIN PHOSPHATASE"/>
    <property type="match status" value="1"/>
</dbReference>
<dbReference type="SMART" id="SM00404">
    <property type="entry name" value="PTPc_motif"/>
    <property type="match status" value="1"/>
</dbReference>
<reference evidence="5 6" key="1">
    <citation type="submission" date="2017-09" db="EMBL/GenBank/DDBJ databases">
        <title>Depth-based differentiation of microbial function through sediment-hosted aquifers and enrichment of novel symbionts in the deep terrestrial subsurface.</title>
        <authorList>
            <person name="Probst A.J."/>
            <person name="Ladd B."/>
            <person name="Jarett J.K."/>
            <person name="Geller-Mcgrath D.E."/>
            <person name="Sieber C.M."/>
            <person name="Emerson J.B."/>
            <person name="Anantharaman K."/>
            <person name="Thomas B.C."/>
            <person name="Malmstrom R."/>
            <person name="Stieglmeier M."/>
            <person name="Klingl A."/>
            <person name="Woyke T."/>
            <person name="Ryan C.M."/>
            <person name="Banfield J.F."/>
        </authorList>
    </citation>
    <scope>NUCLEOTIDE SEQUENCE [LARGE SCALE GENOMIC DNA]</scope>
    <source>
        <strain evidence="5">CG11_big_fil_rev_8_21_14_0_20_42_13</strain>
    </source>
</reference>
<evidence type="ECO:0000313" key="5">
    <source>
        <dbReference type="EMBL" id="PIQ89753.1"/>
    </source>
</evidence>
<dbReference type="Gene3D" id="3.90.190.10">
    <property type="entry name" value="Protein tyrosine phosphatase superfamily"/>
    <property type="match status" value="1"/>
</dbReference>
<dbReference type="GO" id="GO:0004721">
    <property type="term" value="F:phosphoprotein phosphatase activity"/>
    <property type="evidence" value="ECO:0007669"/>
    <property type="project" value="UniProtKB-KW"/>
</dbReference>
<dbReference type="InterPro" id="IPR003595">
    <property type="entry name" value="Tyr_Pase_cat"/>
</dbReference>
<dbReference type="AlphaFoldDB" id="A0A2H0LZ99"/>
<dbReference type="CDD" id="cd14498">
    <property type="entry name" value="DSP"/>
    <property type="match status" value="1"/>
</dbReference>
<dbReference type="EMBL" id="PCWA01000016">
    <property type="protein sequence ID" value="PIQ89753.1"/>
    <property type="molecule type" value="Genomic_DNA"/>
</dbReference>
<dbReference type="InterPro" id="IPR029021">
    <property type="entry name" value="Prot-tyrosine_phosphatase-like"/>
</dbReference>
<feature type="domain" description="Tyrosine specific protein phosphatases" evidence="4">
    <location>
        <begin position="86"/>
        <end position="155"/>
    </location>
</feature>
<dbReference type="PROSITE" id="PS50054">
    <property type="entry name" value="TYR_PHOSPHATASE_DUAL"/>
    <property type="match status" value="1"/>
</dbReference>
<dbReference type="Proteomes" id="UP000229641">
    <property type="component" value="Unassembled WGS sequence"/>
</dbReference>
<feature type="domain" description="Tyrosine-protein phosphatase" evidence="3">
    <location>
        <begin position="24"/>
        <end position="169"/>
    </location>
</feature>
<dbReference type="InterPro" id="IPR020422">
    <property type="entry name" value="TYR_PHOSPHATASE_DUAL_dom"/>
</dbReference>
<dbReference type="InterPro" id="IPR000387">
    <property type="entry name" value="Tyr_Pase_dom"/>
</dbReference>
<gene>
    <name evidence="5" type="ORF">COV72_01510</name>
</gene>
<organism evidence="5 6">
    <name type="scientific">Candidatus Ghiorseimicrobium undicola</name>
    <dbReference type="NCBI Taxonomy" id="1974746"/>
    <lineage>
        <taxon>Bacteria</taxon>
        <taxon>Pseudomonadati</taxon>
        <taxon>Candidatus Omnitrophota</taxon>
        <taxon>Candidatus Ghiorseimicrobium</taxon>
    </lineage>
</organism>
<accession>A0A2H0LZ99</accession>
<dbReference type="SMART" id="SM00195">
    <property type="entry name" value="DSPc"/>
    <property type="match status" value="1"/>
</dbReference>
<evidence type="ECO:0000259" key="4">
    <source>
        <dbReference type="PROSITE" id="PS50056"/>
    </source>
</evidence>
<evidence type="ECO:0000259" key="3">
    <source>
        <dbReference type="PROSITE" id="PS50054"/>
    </source>
</evidence>
<dbReference type="InterPro" id="IPR000340">
    <property type="entry name" value="Dual-sp_phosphatase_cat-dom"/>
</dbReference>
<keyword evidence="2" id="KW-0904">Protein phosphatase</keyword>
<dbReference type="InterPro" id="IPR050561">
    <property type="entry name" value="PTP"/>
</dbReference>
<sequence>MWYYKIMPTPEEIRKMEHAHTAMSYNKIEEFLFAGNNMCCQTHFEKELLSKGISADISLEAERLDNPQGVKYFFWFPWEEDMAPPYELLDVALKSLDNLVEHGIKAYVHCKNGHGRTSTFLAAYYMRKRGISADRALAIVRERRPSAHINAAQEDFLRKLNKTRKSCFLFNILKFFRK</sequence>
<name>A0A2H0LZ99_9BACT</name>
<dbReference type="FunFam" id="3.90.190.10:FF:000157">
    <property type="entry name" value="Protein-tyrosine phosphatase"/>
    <property type="match status" value="1"/>
</dbReference>
<proteinExistence type="predicted"/>
<protein>
    <submittedName>
        <fullName evidence="5">Uncharacterized protein</fullName>
    </submittedName>
</protein>
<keyword evidence="1" id="KW-0378">Hydrolase</keyword>
<dbReference type="PROSITE" id="PS50056">
    <property type="entry name" value="TYR_PHOSPHATASE_2"/>
    <property type="match status" value="1"/>
</dbReference>
<dbReference type="InterPro" id="IPR016130">
    <property type="entry name" value="Tyr_Pase_AS"/>
</dbReference>
<evidence type="ECO:0000313" key="6">
    <source>
        <dbReference type="Proteomes" id="UP000229641"/>
    </source>
</evidence>